<evidence type="ECO:0000256" key="10">
    <source>
        <dbReference type="ARBA" id="ARBA00023146"/>
    </source>
</evidence>
<comment type="cofactor">
    <cofactor evidence="11">
        <name>Zn(2+)</name>
        <dbReference type="ChEBI" id="CHEBI:29105"/>
    </cofactor>
    <text evidence="11">Binds 1 zinc ion per subunit.</text>
</comment>
<comment type="catalytic activity">
    <reaction evidence="11">
        <text>tRNA(Ala) + L-alanine + ATP = L-alanyl-tRNA(Ala) + AMP + diphosphate</text>
        <dbReference type="Rhea" id="RHEA:12540"/>
        <dbReference type="Rhea" id="RHEA-COMP:9657"/>
        <dbReference type="Rhea" id="RHEA-COMP:9923"/>
        <dbReference type="ChEBI" id="CHEBI:30616"/>
        <dbReference type="ChEBI" id="CHEBI:33019"/>
        <dbReference type="ChEBI" id="CHEBI:57972"/>
        <dbReference type="ChEBI" id="CHEBI:78442"/>
        <dbReference type="ChEBI" id="CHEBI:78497"/>
        <dbReference type="ChEBI" id="CHEBI:456215"/>
        <dbReference type="EC" id="6.1.1.7"/>
    </reaction>
</comment>
<dbReference type="AlphaFoldDB" id="A0AAX4HQI0"/>
<dbReference type="Gene3D" id="2.40.30.130">
    <property type="match status" value="1"/>
</dbReference>
<dbReference type="GO" id="GO:0005829">
    <property type="term" value="C:cytosol"/>
    <property type="evidence" value="ECO:0007669"/>
    <property type="project" value="TreeGrafter"/>
</dbReference>
<dbReference type="InterPro" id="IPR023033">
    <property type="entry name" value="Ala_tRNA_ligase_euk/bac"/>
</dbReference>
<dbReference type="InterPro" id="IPR045864">
    <property type="entry name" value="aa-tRNA-synth_II/BPL/LPL"/>
</dbReference>
<dbReference type="SUPFAM" id="SSF101353">
    <property type="entry name" value="Putative anticodon-binding domain of alanyl-tRNA synthetase (AlaRS)"/>
    <property type="match status" value="1"/>
</dbReference>
<feature type="binding site" evidence="11">
    <location>
        <position position="563"/>
    </location>
    <ligand>
        <name>Zn(2+)</name>
        <dbReference type="ChEBI" id="CHEBI:29105"/>
    </ligand>
</feature>
<dbReference type="SUPFAM" id="SSF50447">
    <property type="entry name" value="Translation proteins"/>
    <property type="match status" value="1"/>
</dbReference>
<dbReference type="InterPro" id="IPR003156">
    <property type="entry name" value="DHHA1_dom"/>
</dbReference>
<evidence type="ECO:0000256" key="2">
    <source>
        <dbReference type="ARBA" id="ARBA00022555"/>
    </source>
</evidence>
<comment type="domain">
    <text evidence="11">Consists of three domains; the N-terminal catalytic domain, the editing domain and the C-terminal C-Ala domain. The editing domain removes incorrectly charged amino acids, while the C-Ala domain, along with tRNA(Ala), serves as a bridge to cooperatively bring together the editing and aminoacylation centers thus stimulating deacylation of misacylated tRNAs.</text>
</comment>
<dbReference type="NCBIfam" id="TIGR00344">
    <property type="entry name" value="alaS"/>
    <property type="match status" value="1"/>
</dbReference>
<dbReference type="FunFam" id="3.30.980.10:FF:000004">
    <property type="entry name" value="Alanine--tRNA ligase, cytoplasmic"/>
    <property type="match status" value="1"/>
</dbReference>
<dbReference type="HAMAP" id="MF_00036_B">
    <property type="entry name" value="Ala_tRNA_synth_B"/>
    <property type="match status" value="1"/>
</dbReference>
<keyword evidence="11" id="KW-0963">Cytoplasm</keyword>
<name>A0AAX4HQI0_9BACT</name>
<keyword evidence="8 11" id="KW-0694">RNA-binding</keyword>
<dbReference type="Gene3D" id="3.30.54.20">
    <property type="match status" value="1"/>
</dbReference>
<evidence type="ECO:0000256" key="5">
    <source>
        <dbReference type="ARBA" id="ARBA00022741"/>
    </source>
</evidence>
<evidence type="ECO:0000256" key="8">
    <source>
        <dbReference type="ARBA" id="ARBA00022884"/>
    </source>
</evidence>
<comment type="similarity">
    <text evidence="1 11">Belongs to the class-II aminoacyl-tRNA synthetase family.</text>
</comment>
<evidence type="ECO:0000256" key="4">
    <source>
        <dbReference type="ARBA" id="ARBA00022723"/>
    </source>
</evidence>
<feature type="binding site" evidence="11">
    <location>
        <position position="567"/>
    </location>
    <ligand>
        <name>Zn(2+)</name>
        <dbReference type="ChEBI" id="CHEBI:29105"/>
    </ligand>
</feature>
<keyword evidence="5 11" id="KW-0547">Nucleotide-binding</keyword>
<dbReference type="InterPro" id="IPR002318">
    <property type="entry name" value="Ala-tRNA-lgiase_IIc"/>
</dbReference>
<dbReference type="Proteomes" id="UP001324634">
    <property type="component" value="Chromosome"/>
</dbReference>
<evidence type="ECO:0000256" key="3">
    <source>
        <dbReference type="ARBA" id="ARBA00022598"/>
    </source>
</evidence>
<evidence type="ECO:0000313" key="13">
    <source>
        <dbReference type="EMBL" id="WPU65564.1"/>
    </source>
</evidence>
<dbReference type="Pfam" id="PF01411">
    <property type="entry name" value="tRNA-synt_2c"/>
    <property type="match status" value="1"/>
</dbReference>
<dbReference type="InterPro" id="IPR018165">
    <property type="entry name" value="Ala-tRNA-synth_IIc_core"/>
</dbReference>
<gene>
    <name evidence="11 13" type="primary">alaS</name>
    <name evidence="13" type="ORF">SOO65_02265</name>
</gene>
<keyword evidence="7 11" id="KW-0067">ATP-binding</keyword>
<dbReference type="InterPro" id="IPR018164">
    <property type="entry name" value="Ala-tRNA-synth_IIc_N"/>
</dbReference>
<dbReference type="Gene3D" id="3.30.980.10">
    <property type="entry name" value="Threonyl-trna Synthetase, Chain A, domain 2"/>
    <property type="match status" value="1"/>
</dbReference>
<keyword evidence="10 11" id="KW-0030">Aminoacyl-tRNA synthetase</keyword>
<dbReference type="SUPFAM" id="SSF55681">
    <property type="entry name" value="Class II aaRS and biotin synthetases"/>
    <property type="match status" value="1"/>
</dbReference>
<keyword evidence="4 11" id="KW-0479">Metal-binding</keyword>
<dbReference type="FunFam" id="3.30.930.10:FF:000004">
    <property type="entry name" value="Alanine--tRNA ligase"/>
    <property type="match status" value="1"/>
</dbReference>
<keyword evidence="2 11" id="KW-0820">tRNA-binding</keyword>
<dbReference type="InterPro" id="IPR018162">
    <property type="entry name" value="Ala-tRNA-ligase_IIc_anticod-bd"/>
</dbReference>
<dbReference type="InterPro" id="IPR018163">
    <property type="entry name" value="Thr/Ala-tRNA-synth_IIc_edit"/>
</dbReference>
<dbReference type="Gene3D" id="3.10.310.40">
    <property type="match status" value="1"/>
</dbReference>
<keyword evidence="9 11" id="KW-0648">Protein biosynthesis</keyword>
<dbReference type="Gene3D" id="6.10.250.550">
    <property type="match status" value="1"/>
</dbReference>
<dbReference type="InterPro" id="IPR050058">
    <property type="entry name" value="Ala-tRNA_ligase"/>
</dbReference>
<evidence type="ECO:0000256" key="7">
    <source>
        <dbReference type="ARBA" id="ARBA00022840"/>
    </source>
</evidence>
<accession>A0AAX4HQI0</accession>
<protein>
    <recommendedName>
        <fullName evidence="11">Alanine--tRNA ligase</fullName>
        <ecNumber evidence="11">6.1.1.7</ecNumber>
    </recommendedName>
    <alternativeName>
        <fullName evidence="11">Alanyl-tRNA synthetase</fullName>
        <shortName evidence="11">AlaRS</shortName>
    </alternativeName>
</protein>
<dbReference type="PRINTS" id="PR00980">
    <property type="entry name" value="TRNASYNTHALA"/>
</dbReference>
<keyword evidence="6 11" id="KW-0862">Zinc</keyword>
<dbReference type="GO" id="GO:0002161">
    <property type="term" value="F:aminoacyl-tRNA deacylase activity"/>
    <property type="evidence" value="ECO:0007669"/>
    <property type="project" value="TreeGrafter"/>
</dbReference>
<comment type="subcellular location">
    <subcellularLocation>
        <location evidence="11">Cytoplasm</location>
    </subcellularLocation>
</comment>
<evidence type="ECO:0000256" key="6">
    <source>
        <dbReference type="ARBA" id="ARBA00022833"/>
    </source>
</evidence>
<comment type="function">
    <text evidence="11">Catalyzes the attachment of alanine to tRNA(Ala) in a two-step reaction: alanine is first activated by ATP to form Ala-AMP and then transferred to the acceptor end of tRNA(Ala). Also edits incorrectly charged Ser-tRNA(Ala) and Gly-tRNA(Ala) via its editing domain.</text>
</comment>
<feature type="binding site" evidence="11">
    <location>
        <position position="665"/>
    </location>
    <ligand>
        <name>Zn(2+)</name>
        <dbReference type="ChEBI" id="CHEBI:29105"/>
    </ligand>
</feature>
<organism evidence="13 14">
    <name type="scientific">Peredibacter starrii</name>
    <dbReference type="NCBI Taxonomy" id="28202"/>
    <lineage>
        <taxon>Bacteria</taxon>
        <taxon>Pseudomonadati</taxon>
        <taxon>Bdellovibrionota</taxon>
        <taxon>Bacteriovoracia</taxon>
        <taxon>Bacteriovoracales</taxon>
        <taxon>Bacteriovoracaceae</taxon>
        <taxon>Peredibacter</taxon>
    </lineage>
</organism>
<dbReference type="EMBL" id="CP139487">
    <property type="protein sequence ID" value="WPU65564.1"/>
    <property type="molecule type" value="Genomic_DNA"/>
</dbReference>
<keyword evidence="3 11" id="KW-0436">Ligase</keyword>
<dbReference type="FunFam" id="3.10.310.40:FF:000001">
    <property type="entry name" value="Alanine--tRNA ligase"/>
    <property type="match status" value="1"/>
</dbReference>
<dbReference type="SMART" id="SM00863">
    <property type="entry name" value="tRNA_SAD"/>
    <property type="match status" value="1"/>
</dbReference>
<dbReference type="PANTHER" id="PTHR11777">
    <property type="entry name" value="ALANYL-TRNA SYNTHETASE"/>
    <property type="match status" value="1"/>
</dbReference>
<feature type="binding site" evidence="11">
    <location>
        <position position="669"/>
    </location>
    <ligand>
        <name>Zn(2+)</name>
        <dbReference type="ChEBI" id="CHEBI:29105"/>
    </ligand>
</feature>
<dbReference type="PROSITE" id="PS50860">
    <property type="entry name" value="AA_TRNA_LIGASE_II_ALA"/>
    <property type="match status" value="1"/>
</dbReference>
<proteinExistence type="inferred from homology"/>
<sequence length="870" mass="96589">MRAQEIRNAFSNYFIRNGHEKHKSSSLAPHNDPTILFANAGMNQFKDFFTGKAVPSHRRAVTIQKCVRAGGKHNDLENVGFTARHHTFFEMLGNFSFGDYFKKDAIRFAWELLTVDLKIPKDKLLVTVHDSDDEALEIWHKDMGVPRERIFKLGDKSNFWEMGDVGPCGPCTEIFYDHGPGRSTGVPAGHQEIDDEGRYVEIWNLVFMQFEKYKDGNEIKRKPLPKPSVDTGAGLERVAAVLQGKYFNYDTDIFEPIMKAIGKLTGQDYYTTTSEDVKSSFRVVADHIRSCTMLITDGVIPSNDGRGYVLRRIIRRAVRHLSLLGLKDISFYKLVPAVVESLGEEYPDNAHNAALAEKLLKLEEEKFRKTLDTGLALINEELGKLKAGQKLPGDVAFKLYDTFGFPLDLTEVILREKNLELDSKGFEEAMAKQKELSKKNSKFKVQEDNVKVFYGIKEKFGATKFTGYEEVTGNAKLLAKEEVDGQFYLVFDKTPFYGEGGGQVGDKGEIDSKEGKLATITDTQKPVDGLHVHISSDADALVVGESYTLKVNHEERELTKRNHSATHLLQSALIKVLGNHVKQAGSSVGPDRLRFDFTHNEAVKPEELLQVEELVNSAVASSLKVTASNMSKDEATKKGAMALFGEKYGDEVRVLEMGDFSVELCGGTHVSNTGEIGLFKIIVETSLASGVRRIEAITSTTAINYLLNRSKILAEVEKNFAVKEERVLEKLTALFADVKDKSKQIETLNDKVQSFESQNLFKDKQDIKGGLTLTIAKAASADQGNMRKLGDIFVEKFPQGVLFLYAIEGDKVSFIMKTNRANSSVNCSDILKGVMPIVNGRGGGKPDNAQGSGDAAKTQELIKAVEGALK</sequence>
<dbReference type="GO" id="GO:0045892">
    <property type="term" value="P:negative regulation of DNA-templated transcription"/>
    <property type="evidence" value="ECO:0007669"/>
    <property type="project" value="TreeGrafter"/>
</dbReference>
<reference evidence="13 14" key="1">
    <citation type="submission" date="2023-11" db="EMBL/GenBank/DDBJ databases">
        <title>Peredibacter starrii A3.12.</title>
        <authorList>
            <person name="Mitchell R.J."/>
        </authorList>
    </citation>
    <scope>NUCLEOTIDE SEQUENCE [LARGE SCALE GENOMIC DNA]</scope>
    <source>
        <strain evidence="13 14">A3.12</strain>
    </source>
</reference>
<dbReference type="GO" id="GO:0006419">
    <property type="term" value="P:alanyl-tRNA aminoacylation"/>
    <property type="evidence" value="ECO:0007669"/>
    <property type="project" value="UniProtKB-UniRule"/>
</dbReference>
<evidence type="ECO:0000259" key="12">
    <source>
        <dbReference type="PROSITE" id="PS50860"/>
    </source>
</evidence>
<feature type="domain" description="Alanyl-transfer RNA synthetases family profile" evidence="12">
    <location>
        <begin position="1"/>
        <end position="708"/>
    </location>
</feature>
<evidence type="ECO:0000256" key="9">
    <source>
        <dbReference type="ARBA" id="ARBA00022917"/>
    </source>
</evidence>
<dbReference type="InterPro" id="IPR012947">
    <property type="entry name" value="tRNA_SAD"/>
</dbReference>
<dbReference type="InterPro" id="IPR009000">
    <property type="entry name" value="Transl_B-barrel_sf"/>
</dbReference>
<dbReference type="Pfam" id="PF07973">
    <property type="entry name" value="tRNA_SAD"/>
    <property type="match status" value="1"/>
</dbReference>
<dbReference type="Gene3D" id="3.30.930.10">
    <property type="entry name" value="Bira Bifunctional Protein, Domain 2"/>
    <property type="match status" value="1"/>
</dbReference>
<dbReference type="RefSeq" id="WP_321396279.1">
    <property type="nucleotide sequence ID" value="NZ_CP139487.1"/>
</dbReference>
<dbReference type="GO" id="GO:0000049">
    <property type="term" value="F:tRNA binding"/>
    <property type="evidence" value="ECO:0007669"/>
    <property type="project" value="UniProtKB-KW"/>
</dbReference>
<dbReference type="GO" id="GO:0004813">
    <property type="term" value="F:alanine-tRNA ligase activity"/>
    <property type="evidence" value="ECO:0007669"/>
    <property type="project" value="UniProtKB-UniRule"/>
</dbReference>
<evidence type="ECO:0000256" key="1">
    <source>
        <dbReference type="ARBA" id="ARBA00008226"/>
    </source>
</evidence>
<dbReference type="GO" id="GO:0005524">
    <property type="term" value="F:ATP binding"/>
    <property type="evidence" value="ECO:0007669"/>
    <property type="project" value="UniProtKB-UniRule"/>
</dbReference>
<dbReference type="GO" id="GO:0008270">
    <property type="term" value="F:zinc ion binding"/>
    <property type="evidence" value="ECO:0007669"/>
    <property type="project" value="UniProtKB-UniRule"/>
</dbReference>
<evidence type="ECO:0000313" key="14">
    <source>
        <dbReference type="Proteomes" id="UP001324634"/>
    </source>
</evidence>
<dbReference type="KEGG" id="psti:SOO65_02265"/>
<dbReference type="Pfam" id="PF02272">
    <property type="entry name" value="DHHA1"/>
    <property type="match status" value="1"/>
</dbReference>
<keyword evidence="14" id="KW-1185">Reference proteome</keyword>
<dbReference type="EC" id="6.1.1.7" evidence="11"/>
<dbReference type="PANTHER" id="PTHR11777:SF9">
    <property type="entry name" value="ALANINE--TRNA LIGASE, CYTOPLASMIC"/>
    <property type="match status" value="1"/>
</dbReference>
<dbReference type="FunFam" id="3.30.54.20:FF:000001">
    <property type="entry name" value="Alanine--tRNA ligase"/>
    <property type="match status" value="1"/>
</dbReference>
<dbReference type="SUPFAM" id="SSF55186">
    <property type="entry name" value="ThrRS/AlaRS common domain"/>
    <property type="match status" value="1"/>
</dbReference>
<evidence type="ECO:0000256" key="11">
    <source>
        <dbReference type="HAMAP-Rule" id="MF_00036"/>
    </source>
</evidence>
<dbReference type="CDD" id="cd00673">
    <property type="entry name" value="AlaRS_core"/>
    <property type="match status" value="1"/>
</dbReference>